<evidence type="ECO:0000313" key="1">
    <source>
        <dbReference type="EMBL" id="CAB5029127.1"/>
    </source>
</evidence>
<accession>A0A6J7RJX8</accession>
<reference evidence="1" key="1">
    <citation type="submission" date="2020-05" db="EMBL/GenBank/DDBJ databases">
        <authorList>
            <person name="Chiriac C."/>
            <person name="Salcher M."/>
            <person name="Ghai R."/>
            <person name="Kavagutti S V."/>
        </authorList>
    </citation>
    <scope>NUCLEOTIDE SEQUENCE</scope>
</reference>
<proteinExistence type="predicted"/>
<name>A0A6J7RJX8_9ZZZZ</name>
<dbReference type="EMBL" id="CAFBPN010000108">
    <property type="protein sequence ID" value="CAB5029127.1"/>
    <property type="molecule type" value="Genomic_DNA"/>
</dbReference>
<gene>
    <name evidence="1" type="ORF">UFOPK4098_01375</name>
</gene>
<organism evidence="1">
    <name type="scientific">freshwater metagenome</name>
    <dbReference type="NCBI Taxonomy" id="449393"/>
    <lineage>
        <taxon>unclassified sequences</taxon>
        <taxon>metagenomes</taxon>
        <taxon>ecological metagenomes</taxon>
    </lineage>
</organism>
<dbReference type="AlphaFoldDB" id="A0A6J7RJX8"/>
<sequence>MIFAYPFAGFRFIVTVALRISRYDGTITRFAIEPVISMYGPSVVLAPALPLTETLVEPMVIPPANET</sequence>
<protein>
    <submittedName>
        <fullName evidence="1">Unannotated protein</fullName>
    </submittedName>
</protein>